<dbReference type="GO" id="GO:0016567">
    <property type="term" value="P:protein ubiquitination"/>
    <property type="evidence" value="ECO:0007669"/>
    <property type="project" value="UniProtKB-UniPathway"/>
</dbReference>
<evidence type="ECO:0000256" key="10">
    <source>
        <dbReference type="PROSITE-ProRule" id="PRU00455"/>
    </source>
</evidence>
<evidence type="ECO:0000259" key="12">
    <source>
        <dbReference type="PROSITE" id="PS51081"/>
    </source>
</evidence>
<feature type="compositionally biased region" description="Polar residues" evidence="11">
    <location>
        <begin position="856"/>
        <end position="868"/>
    </location>
</feature>
<dbReference type="GO" id="GO:0005737">
    <property type="term" value="C:cytoplasm"/>
    <property type="evidence" value="ECO:0007669"/>
    <property type="project" value="InterPro"/>
</dbReference>
<comment type="catalytic activity">
    <reaction evidence="1">
        <text>S-ubiquitinyl-[E2 ubiquitin-conjugating enzyme]-L-cysteine + [acceptor protein]-L-lysine = [E2 ubiquitin-conjugating enzyme]-L-cysteine + N(6)-ubiquitinyl-[acceptor protein]-L-lysine.</text>
        <dbReference type="EC" id="2.3.2.27"/>
    </reaction>
</comment>
<feature type="compositionally biased region" description="Polar residues" evidence="11">
    <location>
        <begin position="896"/>
        <end position="913"/>
    </location>
</feature>
<keyword evidence="7 10" id="KW-0863">Zinc-finger</keyword>
<dbReference type="SUPFAM" id="SSF49599">
    <property type="entry name" value="TRAF domain-like"/>
    <property type="match status" value="1"/>
</dbReference>
<evidence type="ECO:0000256" key="4">
    <source>
        <dbReference type="ARBA" id="ARBA00012483"/>
    </source>
</evidence>
<evidence type="ECO:0000313" key="13">
    <source>
        <dbReference type="EMBL" id="MBA0685972.1"/>
    </source>
</evidence>
<sequence length="1419" mass="161443">ELGDIRCLALEKVAESLELPCKYTSLGCPEIFPYYSKLKHEALCNFRPYNCPYAGSECTVVGGIPFLVAHLRDDHKVDMHSGCTFNHRYVKSNPREVENATWMLTVFHCYGQYFCLHFEAFQLGMAPVYMAFLRFMGDEVESRNYSYSLEVGGNGRKLIWEGTPRSIRDSHRKVRDSHDGLIIQRNMALFFSGGDRKELKLRVTGRIWKEQQNPEGDATVKRRCHLSRNDVVYNSKGVLAFSQSFQCFTQNLSSLLKALSKHLLNVLMELLNPPISKTPQLFSSFSSFTPRLSIKTSNKKPLHRLHIIPSFPLGLPSRGTNVFRVSAHFSRKTSRRNSLRKKLLDHQKVRENPIPLNPSPDFQNPNGGSENFEKFNSGSTKQIETDNDTLKSKRLGESVLLSKLENWVDQYKKDAEFWGIGSSPVFTVLQDLEGNVKGVIVHEDEILKRLEFEDMEKVNSKVLYARNLAREMERGENVIPRTSSVAKFVVTGEESGFISGIRGVIHRPGFIPKLSSFGTLVLGGLILLWAVKLFALGKKVVEYTELEKEMMRRKIRSRKGKDILEKGSIEVVQAFEEPPSSSFQRPLLDKQELMNNILKAKAAMDKLALPDSPGSQSSKSEDFEGEIQEIKLMANEARGIEGREQFVVAKDERECQAANKEFSDEMQPTKEGRKDGTNFLSNLSTEDDSEQGEASYKAVEPISSNEPKDDSVKFLNGVASLDSRVRLVTDASSVQLPKDKQGTNEDLKTTGSTLPVLVKGECNQSPVITDNESYSAKSNSFGKKPRVILSVKEAREFLSTKSNKEKLNQEPVEEAVQKSTPDLILLSDKRSGTSTKQIIDAKDKMFLYGMSRGDSESTASENACQSAIQGDKESMLKKENDEENSDEECREEAHQQPLSSSQESIGMSREQGQSVMRENWIENNFHEVEPVLKKIGDGFRENYTVAREKVGEQLNVQAEIKQLGSNEDENELEWMKDDRLRDIVFQVRENELAGRDPFYLMDAEEKLAFFQGLEKKVEKENEKLSHLHEWLHSNIENLDYGTDIEVNDTMMLIRSLAFVLDGISLHDPPEKIIPRWKGPPLEKSPEFLSNFQEQRKALFTGKVGMTYPAKRDGQSFLQKPTESPINEDLAISSSESDLTRKVHDTDKKDPKIVIESSDGSVKPGKKSGKEYWQHTKKWSRGFLECYNAETDPEVKSIMKDMGKDLDRWITEKEVQEAADLMKKLPERNKKFMEKKLNKLKREMELFGPQAVVSKYQEYAEEKEEDYLWWLDLPHVLCIELYTFENEGQRIGFYALEMAADLELEPKPHHVIAFEDTGDCKSFCYIMQAHLDMLGNGRAFIVPQPPKYAFREAKANGFGVTVIKKGELQLNVDQTLEEVEEQICEIGSKMYHDKIMRERSVDISSLMKGMLGVGDKPRRR</sequence>
<feature type="compositionally biased region" description="Polar residues" evidence="11">
    <location>
        <begin position="360"/>
        <end position="382"/>
    </location>
</feature>
<dbReference type="FunFam" id="2.60.210.10:FF:000004">
    <property type="entry name" value="E3 ubiquitin-protein ligase SINAT5-like"/>
    <property type="match status" value="1"/>
</dbReference>
<feature type="region of interest" description="Disordered" evidence="11">
    <location>
        <begin position="351"/>
        <end position="388"/>
    </location>
</feature>
<evidence type="ECO:0000256" key="5">
    <source>
        <dbReference type="ARBA" id="ARBA00022679"/>
    </source>
</evidence>
<evidence type="ECO:0000256" key="8">
    <source>
        <dbReference type="ARBA" id="ARBA00022786"/>
    </source>
</evidence>
<evidence type="ECO:0000256" key="2">
    <source>
        <dbReference type="ARBA" id="ARBA00004906"/>
    </source>
</evidence>
<feature type="compositionally biased region" description="Basic and acidic residues" evidence="11">
    <location>
        <begin position="661"/>
        <end position="676"/>
    </location>
</feature>
<dbReference type="PANTHER" id="PTHR34962:SF1">
    <property type="entry name" value="EMBRYO DEFECTIVE 1703-RELATED"/>
    <property type="match status" value="1"/>
</dbReference>
<gene>
    <name evidence="13" type="ORF">Goari_013608</name>
</gene>
<feature type="non-terminal residue" evidence="13">
    <location>
        <position position="1419"/>
    </location>
</feature>
<keyword evidence="9" id="KW-0862">Zinc</keyword>
<proteinExistence type="inferred from homology"/>
<dbReference type="PANTHER" id="PTHR34962">
    <property type="entry name" value="EMBRYO DEFECTIVE 1703-RELATED"/>
    <property type="match status" value="1"/>
</dbReference>
<dbReference type="InterPro" id="IPR008974">
    <property type="entry name" value="TRAF-like"/>
</dbReference>
<evidence type="ECO:0000256" key="7">
    <source>
        <dbReference type="ARBA" id="ARBA00022771"/>
    </source>
</evidence>
<name>A0A7J8XFM0_GOSAI</name>
<evidence type="ECO:0000256" key="1">
    <source>
        <dbReference type="ARBA" id="ARBA00000900"/>
    </source>
</evidence>
<dbReference type="GO" id="GO:0008270">
    <property type="term" value="F:zinc ion binding"/>
    <property type="evidence" value="ECO:0007669"/>
    <property type="project" value="UniProtKB-KW"/>
</dbReference>
<comment type="caution">
    <text evidence="13">The sequence shown here is derived from an EMBL/GenBank/DDBJ whole genome shotgun (WGS) entry which is preliminary data.</text>
</comment>
<dbReference type="Gene3D" id="2.60.210.10">
    <property type="entry name" value="Apoptosis, Tumor Necrosis Factor Receptor Associated Protein 2, Chain A"/>
    <property type="match status" value="1"/>
</dbReference>
<dbReference type="GO" id="GO:0061630">
    <property type="term" value="F:ubiquitin protein ligase activity"/>
    <property type="evidence" value="ECO:0007669"/>
    <property type="project" value="UniProtKB-EC"/>
</dbReference>
<evidence type="ECO:0000256" key="9">
    <source>
        <dbReference type="ARBA" id="ARBA00022833"/>
    </source>
</evidence>
<dbReference type="GO" id="GO:0006511">
    <property type="term" value="P:ubiquitin-dependent protein catabolic process"/>
    <property type="evidence" value="ECO:0007669"/>
    <property type="project" value="InterPro"/>
</dbReference>
<keyword evidence="5" id="KW-0808">Transferase</keyword>
<evidence type="ECO:0000313" key="14">
    <source>
        <dbReference type="Proteomes" id="UP000593577"/>
    </source>
</evidence>
<protein>
    <recommendedName>
        <fullName evidence="4">RING-type E3 ubiquitin transferase</fullName>
        <ecNumber evidence="4">2.3.2.27</ecNumber>
    </recommendedName>
</protein>
<keyword evidence="14" id="KW-1185">Reference proteome</keyword>
<dbReference type="InterPro" id="IPR013083">
    <property type="entry name" value="Znf_RING/FYVE/PHD"/>
</dbReference>
<feature type="compositionally biased region" description="Basic and acidic residues" evidence="11">
    <location>
        <begin position="870"/>
        <end position="880"/>
    </location>
</feature>
<feature type="region of interest" description="Disordered" evidence="11">
    <location>
        <begin position="853"/>
        <end position="913"/>
    </location>
</feature>
<evidence type="ECO:0000256" key="11">
    <source>
        <dbReference type="SAM" id="MobiDB-lite"/>
    </source>
</evidence>
<dbReference type="PROSITE" id="PS51081">
    <property type="entry name" value="ZF_SIAH"/>
    <property type="match status" value="1"/>
</dbReference>
<dbReference type="Pfam" id="PF03145">
    <property type="entry name" value="Sina_TRAF"/>
    <property type="match status" value="1"/>
</dbReference>
<feature type="domain" description="SIAH-type" evidence="12">
    <location>
        <begin position="16"/>
        <end position="76"/>
    </location>
</feature>
<keyword evidence="6" id="KW-0479">Metal-binding</keyword>
<evidence type="ECO:0000256" key="6">
    <source>
        <dbReference type="ARBA" id="ARBA00022723"/>
    </source>
</evidence>
<keyword evidence="8" id="KW-0833">Ubl conjugation pathway</keyword>
<dbReference type="EMBL" id="JABFAA010000007">
    <property type="protein sequence ID" value="MBA0685972.1"/>
    <property type="molecule type" value="Genomic_DNA"/>
</dbReference>
<dbReference type="Pfam" id="PF21361">
    <property type="entry name" value="Sina_ZnF"/>
    <property type="match status" value="1"/>
</dbReference>
<dbReference type="CDD" id="cd03829">
    <property type="entry name" value="Sina"/>
    <property type="match status" value="1"/>
</dbReference>
<dbReference type="Gene3D" id="3.30.40.10">
    <property type="entry name" value="Zinc/RING finger domain, C3HC4 (zinc finger)"/>
    <property type="match status" value="1"/>
</dbReference>
<dbReference type="EC" id="2.3.2.27" evidence="4"/>
<dbReference type="UniPathway" id="UPA00143"/>
<organism evidence="13 14">
    <name type="scientific">Gossypium aridum</name>
    <name type="common">American cotton</name>
    <name type="synonym">Erioxylum aridum</name>
    <dbReference type="NCBI Taxonomy" id="34290"/>
    <lineage>
        <taxon>Eukaryota</taxon>
        <taxon>Viridiplantae</taxon>
        <taxon>Streptophyta</taxon>
        <taxon>Embryophyta</taxon>
        <taxon>Tracheophyta</taxon>
        <taxon>Spermatophyta</taxon>
        <taxon>Magnoliopsida</taxon>
        <taxon>eudicotyledons</taxon>
        <taxon>Gunneridae</taxon>
        <taxon>Pentapetalae</taxon>
        <taxon>rosids</taxon>
        <taxon>malvids</taxon>
        <taxon>Malvales</taxon>
        <taxon>Malvaceae</taxon>
        <taxon>Malvoideae</taxon>
        <taxon>Gossypium</taxon>
    </lineage>
</organism>
<comment type="pathway">
    <text evidence="2">Protein modification; protein ubiquitination.</text>
</comment>
<reference evidence="13 14" key="1">
    <citation type="journal article" date="2019" name="Genome Biol. Evol.">
        <title>Insights into the evolution of the New World diploid cottons (Gossypium, subgenus Houzingenia) based on genome sequencing.</title>
        <authorList>
            <person name="Grover C.E."/>
            <person name="Arick M.A. 2nd"/>
            <person name="Thrash A."/>
            <person name="Conover J.L."/>
            <person name="Sanders W.S."/>
            <person name="Peterson D.G."/>
            <person name="Frelichowski J.E."/>
            <person name="Scheffler J.A."/>
            <person name="Scheffler B.E."/>
            <person name="Wendel J.F."/>
        </authorList>
    </citation>
    <scope>NUCLEOTIDE SEQUENCE [LARGE SCALE GENOMIC DNA]</scope>
    <source>
        <strain evidence="13">185</strain>
        <tissue evidence="13">Leaf</tissue>
    </source>
</reference>
<feature type="region of interest" description="Disordered" evidence="11">
    <location>
        <begin position="661"/>
        <end position="708"/>
    </location>
</feature>
<dbReference type="InterPro" id="IPR018121">
    <property type="entry name" value="7-in-absentia-prot_TRAF-dom"/>
</dbReference>
<dbReference type="InterPro" id="IPR013010">
    <property type="entry name" value="Znf_SIAH"/>
</dbReference>
<accession>A0A7J8XFM0</accession>
<dbReference type="FunFam" id="3.30.40.10:FF:000041">
    <property type="entry name" value="E3 ubiquitin-protein ligase SINAT3"/>
    <property type="match status" value="1"/>
</dbReference>
<feature type="compositionally biased region" description="Acidic residues" evidence="11">
    <location>
        <begin position="881"/>
        <end position="890"/>
    </location>
</feature>
<dbReference type="Proteomes" id="UP000593577">
    <property type="component" value="Unassembled WGS sequence"/>
</dbReference>
<evidence type="ECO:0000256" key="3">
    <source>
        <dbReference type="ARBA" id="ARBA00009119"/>
    </source>
</evidence>
<comment type="similarity">
    <text evidence="3">Belongs to the SINA (Seven in absentia) family.</text>
</comment>